<dbReference type="Proteomes" id="UP001293254">
    <property type="component" value="Unassembled WGS sequence"/>
</dbReference>
<protein>
    <submittedName>
        <fullName evidence="2">Uncharacterized protein</fullName>
    </submittedName>
</protein>
<sequence length="140" mass="15970">MEVFQGLLLEVGCDGSFWALLFSFLSSFLYFLYELIQDYRLLLIVESIFELMKYMDDLLSVFITTDTGGLGLAAGAGYCGSVIKQVTDHEARSSQEPSMMEMLAARMLYQESRHLNDLVDQRVEEFNKLGENRNGISAWR</sequence>
<organism evidence="2 3">
    <name type="scientific">Sesamum alatum</name>
    <dbReference type="NCBI Taxonomy" id="300844"/>
    <lineage>
        <taxon>Eukaryota</taxon>
        <taxon>Viridiplantae</taxon>
        <taxon>Streptophyta</taxon>
        <taxon>Embryophyta</taxon>
        <taxon>Tracheophyta</taxon>
        <taxon>Spermatophyta</taxon>
        <taxon>Magnoliopsida</taxon>
        <taxon>eudicotyledons</taxon>
        <taxon>Gunneridae</taxon>
        <taxon>Pentapetalae</taxon>
        <taxon>asterids</taxon>
        <taxon>lamiids</taxon>
        <taxon>Lamiales</taxon>
        <taxon>Pedaliaceae</taxon>
        <taxon>Sesamum</taxon>
    </lineage>
</organism>
<proteinExistence type="predicted"/>
<evidence type="ECO:0000313" key="2">
    <source>
        <dbReference type="EMBL" id="KAK4415085.1"/>
    </source>
</evidence>
<name>A0AAE2CAS8_9LAMI</name>
<keyword evidence="3" id="KW-1185">Reference proteome</keyword>
<keyword evidence="1" id="KW-0812">Transmembrane</keyword>
<comment type="caution">
    <text evidence="2">The sequence shown here is derived from an EMBL/GenBank/DDBJ whole genome shotgun (WGS) entry which is preliminary data.</text>
</comment>
<keyword evidence="1" id="KW-0472">Membrane</keyword>
<keyword evidence="1" id="KW-1133">Transmembrane helix</keyword>
<dbReference type="AlphaFoldDB" id="A0AAE2CAS8"/>
<accession>A0AAE2CAS8</accession>
<reference evidence="2" key="1">
    <citation type="submission" date="2020-06" db="EMBL/GenBank/DDBJ databases">
        <authorList>
            <person name="Li T."/>
            <person name="Hu X."/>
            <person name="Zhang T."/>
            <person name="Song X."/>
            <person name="Zhang H."/>
            <person name="Dai N."/>
            <person name="Sheng W."/>
            <person name="Hou X."/>
            <person name="Wei L."/>
        </authorList>
    </citation>
    <scope>NUCLEOTIDE SEQUENCE</scope>
    <source>
        <strain evidence="2">3651</strain>
        <tissue evidence="2">Leaf</tissue>
    </source>
</reference>
<reference evidence="2" key="2">
    <citation type="journal article" date="2024" name="Plant">
        <title>Genomic evolution and insights into agronomic trait innovations of Sesamum species.</title>
        <authorList>
            <person name="Miao H."/>
            <person name="Wang L."/>
            <person name="Qu L."/>
            <person name="Liu H."/>
            <person name="Sun Y."/>
            <person name="Le M."/>
            <person name="Wang Q."/>
            <person name="Wei S."/>
            <person name="Zheng Y."/>
            <person name="Lin W."/>
            <person name="Duan Y."/>
            <person name="Cao H."/>
            <person name="Xiong S."/>
            <person name="Wang X."/>
            <person name="Wei L."/>
            <person name="Li C."/>
            <person name="Ma Q."/>
            <person name="Ju M."/>
            <person name="Zhao R."/>
            <person name="Li G."/>
            <person name="Mu C."/>
            <person name="Tian Q."/>
            <person name="Mei H."/>
            <person name="Zhang T."/>
            <person name="Gao T."/>
            <person name="Zhang H."/>
        </authorList>
    </citation>
    <scope>NUCLEOTIDE SEQUENCE</scope>
    <source>
        <strain evidence="2">3651</strain>
    </source>
</reference>
<evidence type="ECO:0000256" key="1">
    <source>
        <dbReference type="SAM" id="Phobius"/>
    </source>
</evidence>
<feature type="transmembrane region" description="Helical" evidence="1">
    <location>
        <begin position="15"/>
        <end position="33"/>
    </location>
</feature>
<gene>
    <name evidence="2" type="ORF">Salat_2615600</name>
</gene>
<evidence type="ECO:0000313" key="3">
    <source>
        <dbReference type="Proteomes" id="UP001293254"/>
    </source>
</evidence>
<dbReference type="EMBL" id="JACGWO010000011">
    <property type="protein sequence ID" value="KAK4415085.1"/>
    <property type="molecule type" value="Genomic_DNA"/>
</dbReference>